<dbReference type="AlphaFoldDB" id="A0A0A9A102"/>
<sequence length="22" mass="2461">MKGRFQSCASNAPGTTRVKHRQ</sequence>
<proteinExistence type="predicted"/>
<reference evidence="2" key="1">
    <citation type="submission" date="2014-09" db="EMBL/GenBank/DDBJ databases">
        <authorList>
            <person name="Magalhaes I.L.F."/>
            <person name="Oliveira U."/>
            <person name="Santos F.R."/>
            <person name="Vidigal T.H.D.A."/>
            <person name="Brescovit A.D."/>
            <person name="Santos A.J."/>
        </authorList>
    </citation>
    <scope>NUCLEOTIDE SEQUENCE</scope>
    <source>
        <tissue evidence="2">Shoot tissue taken approximately 20 cm above the soil surface</tissue>
    </source>
</reference>
<dbReference type="EMBL" id="GBRH01253119">
    <property type="protein sequence ID" value="JAD44776.1"/>
    <property type="molecule type" value="Transcribed_RNA"/>
</dbReference>
<name>A0A0A9A102_ARUDO</name>
<accession>A0A0A9A102</accession>
<organism evidence="2">
    <name type="scientific">Arundo donax</name>
    <name type="common">Giant reed</name>
    <name type="synonym">Donax arundinaceus</name>
    <dbReference type="NCBI Taxonomy" id="35708"/>
    <lineage>
        <taxon>Eukaryota</taxon>
        <taxon>Viridiplantae</taxon>
        <taxon>Streptophyta</taxon>
        <taxon>Embryophyta</taxon>
        <taxon>Tracheophyta</taxon>
        <taxon>Spermatophyta</taxon>
        <taxon>Magnoliopsida</taxon>
        <taxon>Liliopsida</taxon>
        <taxon>Poales</taxon>
        <taxon>Poaceae</taxon>
        <taxon>PACMAD clade</taxon>
        <taxon>Arundinoideae</taxon>
        <taxon>Arundineae</taxon>
        <taxon>Arundo</taxon>
    </lineage>
</organism>
<evidence type="ECO:0000256" key="1">
    <source>
        <dbReference type="SAM" id="MobiDB-lite"/>
    </source>
</evidence>
<evidence type="ECO:0000313" key="2">
    <source>
        <dbReference type="EMBL" id="JAD44776.1"/>
    </source>
</evidence>
<protein>
    <submittedName>
        <fullName evidence="2">Uncharacterized protein</fullName>
    </submittedName>
</protein>
<reference evidence="2" key="2">
    <citation type="journal article" date="2015" name="Data Brief">
        <title>Shoot transcriptome of the giant reed, Arundo donax.</title>
        <authorList>
            <person name="Barrero R.A."/>
            <person name="Guerrero F.D."/>
            <person name="Moolhuijzen P."/>
            <person name="Goolsby J.A."/>
            <person name="Tidwell J."/>
            <person name="Bellgard S.E."/>
            <person name="Bellgard M.I."/>
        </authorList>
    </citation>
    <scope>NUCLEOTIDE SEQUENCE</scope>
    <source>
        <tissue evidence="2">Shoot tissue taken approximately 20 cm above the soil surface</tissue>
    </source>
</reference>
<feature type="region of interest" description="Disordered" evidence="1">
    <location>
        <begin position="1"/>
        <end position="22"/>
    </location>
</feature>